<dbReference type="EMBL" id="BSDQ01000001">
    <property type="protein sequence ID" value="GLI29679.1"/>
    <property type="molecule type" value="Genomic_DNA"/>
</dbReference>
<keyword evidence="3" id="KW-1185">Reference proteome</keyword>
<organism evidence="2 3">
    <name type="scientific">Brachybacterium conglomeratum</name>
    <dbReference type="NCBI Taxonomy" id="47846"/>
    <lineage>
        <taxon>Bacteria</taxon>
        <taxon>Bacillati</taxon>
        <taxon>Actinomycetota</taxon>
        <taxon>Actinomycetes</taxon>
        <taxon>Micrococcales</taxon>
        <taxon>Dermabacteraceae</taxon>
        <taxon>Brachybacterium</taxon>
    </lineage>
</organism>
<gene>
    <name evidence="2" type="ORF">BCONGLO52_05200</name>
</gene>
<proteinExistence type="predicted"/>
<comment type="caution">
    <text evidence="2">The sequence shown here is derived from an EMBL/GenBank/DDBJ whole genome shotgun (WGS) entry which is preliminary data.</text>
</comment>
<evidence type="ECO:0000313" key="3">
    <source>
        <dbReference type="Proteomes" id="UP001144451"/>
    </source>
</evidence>
<evidence type="ECO:0000256" key="1">
    <source>
        <dbReference type="SAM" id="MobiDB-lite"/>
    </source>
</evidence>
<evidence type="ECO:0000313" key="2">
    <source>
        <dbReference type="EMBL" id="GLI29679.1"/>
    </source>
</evidence>
<dbReference type="Proteomes" id="UP001144451">
    <property type="component" value="Unassembled WGS sequence"/>
</dbReference>
<feature type="compositionally biased region" description="Basic and acidic residues" evidence="1">
    <location>
        <begin position="57"/>
        <end position="73"/>
    </location>
</feature>
<feature type="region of interest" description="Disordered" evidence="1">
    <location>
        <begin position="23"/>
        <end position="73"/>
    </location>
</feature>
<reference evidence="2" key="1">
    <citation type="submission" date="2022-12" db="EMBL/GenBank/DDBJ databases">
        <title>Reference genome sequencing for broad-spectrum identification of bacterial and archaeal isolates by mass spectrometry.</title>
        <authorList>
            <person name="Sekiguchi Y."/>
            <person name="Tourlousse D.M."/>
        </authorList>
    </citation>
    <scope>NUCLEOTIDE SEQUENCE</scope>
    <source>
        <strain evidence="2">5-2</strain>
    </source>
</reference>
<sequence>MQDKAVLVNTGIFAIPARRELSTASPRMWKSASGEESSELILPMKTTSCGARRRVRRDPARTTRTGDRAPRTE</sequence>
<name>A0ABQ5REV9_9MICO</name>
<protein>
    <submittedName>
        <fullName evidence="2">Uncharacterized protein</fullName>
    </submittedName>
</protein>
<accession>A0ABQ5REV9</accession>